<dbReference type="PANTHER" id="PTHR21666:SF270">
    <property type="entry name" value="MUREIN HYDROLASE ACTIVATOR ENVC"/>
    <property type="match status" value="1"/>
</dbReference>
<dbReference type="SUPFAM" id="SSF51261">
    <property type="entry name" value="Duplicated hybrid motif"/>
    <property type="match status" value="1"/>
</dbReference>
<keyword evidence="2" id="KW-0378">Hydrolase</keyword>
<dbReference type="PANTHER" id="PTHR21666">
    <property type="entry name" value="PEPTIDASE-RELATED"/>
    <property type="match status" value="1"/>
</dbReference>
<evidence type="ECO:0000313" key="2">
    <source>
        <dbReference type="EMBL" id="RSL18167.1"/>
    </source>
</evidence>
<dbReference type="InterPro" id="IPR016047">
    <property type="entry name" value="M23ase_b-sheet_dom"/>
</dbReference>
<evidence type="ECO:0000313" key="3">
    <source>
        <dbReference type="Proteomes" id="UP000269669"/>
    </source>
</evidence>
<comment type="caution">
    <text evidence="2">The sequence shown here is derived from an EMBL/GenBank/DDBJ whole genome shotgun (WGS) entry which is preliminary data.</text>
</comment>
<dbReference type="CDD" id="cd12797">
    <property type="entry name" value="M23_peptidase"/>
    <property type="match status" value="1"/>
</dbReference>
<proteinExistence type="predicted"/>
<gene>
    <name evidence="2" type="ORF">EDE15_3723</name>
</gene>
<protein>
    <submittedName>
        <fullName evidence="2">Murein DD-endopeptidase MepM/ murein hydrolase activator NlpD</fullName>
    </submittedName>
</protein>
<reference evidence="2 3" key="1">
    <citation type="submission" date="2018-12" db="EMBL/GenBank/DDBJ databases">
        <title>Sequencing of bacterial isolates from soil warming experiment in Harvard Forest, Massachusetts, USA.</title>
        <authorList>
            <person name="Deangelis K."/>
        </authorList>
    </citation>
    <scope>NUCLEOTIDE SEQUENCE [LARGE SCALE GENOMIC DNA]</scope>
    <source>
        <strain evidence="2 3">EB153</strain>
    </source>
</reference>
<feature type="domain" description="M23ase beta-sheet core" evidence="1">
    <location>
        <begin position="198"/>
        <end position="292"/>
    </location>
</feature>
<dbReference type="EMBL" id="RSDW01000001">
    <property type="protein sequence ID" value="RSL18167.1"/>
    <property type="molecule type" value="Genomic_DNA"/>
</dbReference>
<dbReference type="Pfam" id="PF01551">
    <property type="entry name" value="Peptidase_M23"/>
    <property type="match status" value="1"/>
</dbReference>
<keyword evidence="3" id="KW-1185">Reference proteome</keyword>
<dbReference type="Gene3D" id="2.60.40.1590">
    <property type="entry name" value="Peptidoglycan hydrolase domains"/>
    <property type="match status" value="1"/>
</dbReference>
<organism evidence="2 3">
    <name type="scientific">Edaphobacter aggregans</name>
    <dbReference type="NCBI Taxonomy" id="570835"/>
    <lineage>
        <taxon>Bacteria</taxon>
        <taxon>Pseudomonadati</taxon>
        <taxon>Acidobacteriota</taxon>
        <taxon>Terriglobia</taxon>
        <taxon>Terriglobales</taxon>
        <taxon>Acidobacteriaceae</taxon>
        <taxon>Edaphobacter</taxon>
    </lineage>
</organism>
<evidence type="ECO:0000259" key="1">
    <source>
        <dbReference type="Pfam" id="PF01551"/>
    </source>
</evidence>
<dbReference type="InterPro" id="IPR050570">
    <property type="entry name" value="Cell_wall_metabolism_enzyme"/>
</dbReference>
<dbReference type="GO" id="GO:0004222">
    <property type="term" value="F:metalloendopeptidase activity"/>
    <property type="evidence" value="ECO:0007669"/>
    <property type="project" value="TreeGrafter"/>
</dbReference>
<accession>A0A428MML8</accession>
<dbReference type="Gene3D" id="2.70.70.10">
    <property type="entry name" value="Glucose Permease (Domain IIA)"/>
    <property type="match status" value="1"/>
</dbReference>
<sequence>MNGAPPMKSLPRIYLAVLLSTITVRLTLCQTPKPTEPITWTPARLTNGSPCLFTAELPRGASSVTGEWQGHTIAFFQSKDKRHWYALVGVDVEVSPGDYPLTIEATLPGGNQQTFHREVNVGTAPYTKVTLTVPDKFVQPNAEALKQIEADKAIKDKAFADTNPEPQWSGDFVPPLKVAPRSDSFGTRRVFNGTLASVHRGLDYHAHPGTPIMAVNSGRVVLAQSLYYEGNCVVIDHGMGLMTVYMHLSKFKIAAGDAVRQGQLIALSGGTGRATGPHLHLGVRWQGAYLDPQKLFTLNLPKIQ</sequence>
<dbReference type="Proteomes" id="UP000269669">
    <property type="component" value="Unassembled WGS sequence"/>
</dbReference>
<dbReference type="InterPro" id="IPR011055">
    <property type="entry name" value="Dup_hybrid_motif"/>
</dbReference>
<dbReference type="AlphaFoldDB" id="A0A428MML8"/>
<name>A0A428MML8_9BACT</name>